<dbReference type="SUPFAM" id="SSF52540">
    <property type="entry name" value="P-loop containing nucleoside triphosphate hydrolases"/>
    <property type="match status" value="2"/>
</dbReference>
<dbReference type="NCBIfam" id="TIGR00634">
    <property type="entry name" value="recN"/>
    <property type="match status" value="1"/>
</dbReference>
<evidence type="ECO:0000256" key="5">
    <source>
        <dbReference type="ARBA" id="ARBA00022763"/>
    </source>
</evidence>
<evidence type="ECO:0000313" key="12">
    <source>
        <dbReference type="EMBL" id="QIL45589.1"/>
    </source>
</evidence>
<dbReference type="GO" id="GO:0006281">
    <property type="term" value="P:DNA repair"/>
    <property type="evidence" value="ECO:0007669"/>
    <property type="project" value="UniProtKB-KW"/>
</dbReference>
<sequence>MLQELSIENFAIIEKLTTSFESGMTVLTGETGAGKSIIIDAVGLLTGGRGSVDFIRQGTPKCWLEGQFEVNQTPELSELLESLAIENPDNVLIVSREITTAGKNTCRVNGRLVNTTQLREIGRFLVDIQGQNEHQALLQSDQHLGMLDQFGGKELLIIKTKYQELFASYQTLLRQVRNKQANEKEFAQRMDMLTFQSAEIAEADLKVGEEDSLIEERQRLNNFHQIVSALNTTYSALSDGEPSALDSIGSAMSEMSEIENLDSEYSELSETVKSSYYQLQEAANQASRLVDSLEVDEDRINQVESRLDVIRQMKRKYGESEEAILAYWESIDLELKEGAQANLSGEELTQALAEKEAELRLVAEELSVIRRQVATRLESEILEELAGLYLEKALFEVRFTEVADFTVDGLETVEFYLTTNPGEPLKPLVKVASGGELSRILLALKAIFVKTQHITSIVFDEVDTGVSGRVAQGIANKIYQVSAGSQVLCISHLPQVAAMADCHLYISKEVVAGRTKTGLTQLSKEERVMEIARMLAGEEITELTKEHAKELLSLAHK</sequence>
<keyword evidence="6" id="KW-0067">ATP-binding</keyword>
<evidence type="ECO:0000256" key="7">
    <source>
        <dbReference type="ARBA" id="ARBA00023204"/>
    </source>
</evidence>
<dbReference type="InterPro" id="IPR027417">
    <property type="entry name" value="P-loop_NTPase"/>
</dbReference>
<evidence type="ECO:0000313" key="13">
    <source>
        <dbReference type="Proteomes" id="UP000500890"/>
    </source>
</evidence>
<dbReference type="InterPro" id="IPR004604">
    <property type="entry name" value="DNA_recomb/repair_RecN"/>
</dbReference>
<dbReference type="PIRSF" id="PIRSF003128">
    <property type="entry name" value="RecN"/>
    <property type="match status" value="1"/>
</dbReference>
<evidence type="ECO:0000256" key="4">
    <source>
        <dbReference type="ARBA" id="ARBA00022741"/>
    </source>
</evidence>
<dbReference type="EMBL" id="CP049886">
    <property type="protein sequence ID" value="QIL45589.1"/>
    <property type="molecule type" value="Genomic_DNA"/>
</dbReference>
<dbReference type="GO" id="GO:0006310">
    <property type="term" value="P:DNA recombination"/>
    <property type="evidence" value="ECO:0007669"/>
    <property type="project" value="InterPro"/>
</dbReference>
<dbReference type="KEGG" id="vah:G7081_00045"/>
<evidence type="ECO:0000256" key="1">
    <source>
        <dbReference type="ARBA" id="ARBA00003618"/>
    </source>
</evidence>
<comment type="similarity">
    <text evidence="2 9">Belongs to the RecN family.</text>
</comment>
<dbReference type="Pfam" id="PF02463">
    <property type="entry name" value="SMC_N"/>
    <property type="match status" value="1"/>
</dbReference>
<dbReference type="InterPro" id="IPR003395">
    <property type="entry name" value="RecF/RecN/SMC_N"/>
</dbReference>
<feature type="domain" description="RecF/RecN/SMC N-terminal" evidence="11">
    <location>
        <begin position="1"/>
        <end position="505"/>
    </location>
</feature>
<dbReference type="Proteomes" id="UP000500890">
    <property type="component" value="Chromosome"/>
</dbReference>
<dbReference type="RefSeq" id="WP_166006234.1">
    <property type="nucleotide sequence ID" value="NZ_CP049886.1"/>
</dbReference>
<feature type="coiled-coil region" evidence="10">
    <location>
        <begin position="345"/>
        <end position="372"/>
    </location>
</feature>
<accession>A0A6G8AKU9</accession>
<reference evidence="12 13" key="1">
    <citation type="submission" date="2020-03" db="EMBL/GenBank/DDBJ databases">
        <title>Vagococcus sp. nov., isolated from beetles.</title>
        <authorList>
            <person name="Hyun D.-W."/>
            <person name="Bae J.-W."/>
        </authorList>
    </citation>
    <scope>NUCLEOTIDE SEQUENCE [LARGE SCALE GENOMIC DNA]</scope>
    <source>
        <strain evidence="12 13">HDW17A</strain>
    </source>
</reference>
<evidence type="ECO:0000256" key="10">
    <source>
        <dbReference type="SAM" id="Coils"/>
    </source>
</evidence>
<dbReference type="FunFam" id="3.40.50.300:FF:000356">
    <property type="entry name" value="DNA repair protein RecN"/>
    <property type="match status" value="1"/>
</dbReference>
<evidence type="ECO:0000256" key="9">
    <source>
        <dbReference type="PIRNR" id="PIRNR003128"/>
    </source>
</evidence>
<keyword evidence="13" id="KW-1185">Reference proteome</keyword>
<dbReference type="CDD" id="cd03241">
    <property type="entry name" value="ABC_RecN"/>
    <property type="match status" value="2"/>
</dbReference>
<evidence type="ECO:0000256" key="8">
    <source>
        <dbReference type="ARBA" id="ARBA00033408"/>
    </source>
</evidence>
<dbReference type="GO" id="GO:0043590">
    <property type="term" value="C:bacterial nucleoid"/>
    <property type="evidence" value="ECO:0007669"/>
    <property type="project" value="TreeGrafter"/>
</dbReference>
<dbReference type="AlphaFoldDB" id="A0A6G8AKU9"/>
<dbReference type="PANTHER" id="PTHR11059:SF0">
    <property type="entry name" value="DNA REPAIR PROTEIN RECN"/>
    <property type="match status" value="1"/>
</dbReference>
<evidence type="ECO:0000256" key="2">
    <source>
        <dbReference type="ARBA" id="ARBA00009441"/>
    </source>
</evidence>
<evidence type="ECO:0000256" key="6">
    <source>
        <dbReference type="ARBA" id="ARBA00022840"/>
    </source>
</evidence>
<dbReference type="PANTHER" id="PTHR11059">
    <property type="entry name" value="DNA REPAIR PROTEIN RECN"/>
    <property type="match status" value="1"/>
</dbReference>
<keyword evidence="4" id="KW-0547">Nucleotide-binding</keyword>
<keyword evidence="10" id="KW-0175">Coiled coil</keyword>
<dbReference type="FunFam" id="3.40.50.300:FF:000319">
    <property type="entry name" value="DNA repair protein RecN"/>
    <property type="match status" value="1"/>
</dbReference>
<dbReference type="GO" id="GO:0009432">
    <property type="term" value="P:SOS response"/>
    <property type="evidence" value="ECO:0007669"/>
    <property type="project" value="TreeGrafter"/>
</dbReference>
<keyword evidence="7 9" id="KW-0234">DNA repair</keyword>
<organism evidence="12 13">
    <name type="scientific">Vagococcus coleopterorum</name>
    <dbReference type="NCBI Taxonomy" id="2714946"/>
    <lineage>
        <taxon>Bacteria</taxon>
        <taxon>Bacillati</taxon>
        <taxon>Bacillota</taxon>
        <taxon>Bacilli</taxon>
        <taxon>Lactobacillales</taxon>
        <taxon>Enterococcaceae</taxon>
        <taxon>Vagococcus</taxon>
    </lineage>
</organism>
<keyword evidence="5 9" id="KW-0227">DNA damage</keyword>
<evidence type="ECO:0000259" key="11">
    <source>
        <dbReference type="Pfam" id="PF02463"/>
    </source>
</evidence>
<protein>
    <recommendedName>
        <fullName evidence="3 9">DNA repair protein RecN</fullName>
    </recommendedName>
    <alternativeName>
        <fullName evidence="8 9">Recombination protein N</fullName>
    </alternativeName>
</protein>
<gene>
    <name evidence="12" type="primary">recN</name>
    <name evidence="12" type="ORF">G7081_00045</name>
</gene>
<dbReference type="Gene3D" id="3.40.50.300">
    <property type="entry name" value="P-loop containing nucleotide triphosphate hydrolases"/>
    <property type="match status" value="2"/>
</dbReference>
<proteinExistence type="inferred from homology"/>
<comment type="function">
    <text evidence="1 9">May be involved in recombinational repair of damaged DNA.</text>
</comment>
<evidence type="ECO:0000256" key="3">
    <source>
        <dbReference type="ARBA" id="ARBA00021315"/>
    </source>
</evidence>
<dbReference type="GO" id="GO:0005524">
    <property type="term" value="F:ATP binding"/>
    <property type="evidence" value="ECO:0007669"/>
    <property type="project" value="UniProtKB-KW"/>
</dbReference>
<name>A0A6G8AKU9_9ENTE</name>